<dbReference type="Gene3D" id="1.10.10.10">
    <property type="entry name" value="Winged helix-like DNA-binding domain superfamily/Winged helix DNA-binding domain"/>
    <property type="match status" value="1"/>
</dbReference>
<dbReference type="InterPro" id="IPR036390">
    <property type="entry name" value="WH_DNA-bd_sf"/>
</dbReference>
<dbReference type="GO" id="GO:0003700">
    <property type="term" value="F:DNA-binding transcription factor activity"/>
    <property type="evidence" value="ECO:0007669"/>
    <property type="project" value="InterPro"/>
</dbReference>
<accession>A0A8J3RVE1</accession>
<proteinExistence type="predicted"/>
<dbReference type="SMART" id="SM00345">
    <property type="entry name" value="HTH_GNTR"/>
    <property type="match status" value="1"/>
</dbReference>
<dbReference type="Gene3D" id="3.40.1410.10">
    <property type="entry name" value="Chorismate lyase-like"/>
    <property type="match status" value="1"/>
</dbReference>
<dbReference type="PRINTS" id="PR00035">
    <property type="entry name" value="HTHGNTR"/>
</dbReference>
<organism evidence="5 6">
    <name type="scientific">Planobispora longispora</name>
    <dbReference type="NCBI Taxonomy" id="28887"/>
    <lineage>
        <taxon>Bacteria</taxon>
        <taxon>Bacillati</taxon>
        <taxon>Actinomycetota</taxon>
        <taxon>Actinomycetes</taxon>
        <taxon>Streptosporangiales</taxon>
        <taxon>Streptosporangiaceae</taxon>
        <taxon>Planobispora</taxon>
    </lineage>
</organism>
<dbReference type="SMART" id="SM00866">
    <property type="entry name" value="UTRA"/>
    <property type="match status" value="1"/>
</dbReference>
<sequence length="280" mass="30675">MGNAGASTVGGARRSRADRARQVADLLRREIVHGGYGRGRLPLEAALAREFGTSRNTVREALDLLRGEGLVERCPGVGTTVAAEKYPHGLHRLLGLAETLHEHGEVSNEVRTMSLVEPPAAVGRRLGLAAGEQVVYLERLRRLNGLPLSLDLTYLVRDAGEPLFDADLERNDIFVLLERITGQPLGTAELTVEAVNADAHTAAVLDAPRGAALLMIERLTHLADGRPVDLEFVRFRGDRLAMRGHLHRDVEDVEDAEHVEHVERAEDVKRAEDPEENTCP</sequence>
<evidence type="ECO:0000256" key="3">
    <source>
        <dbReference type="ARBA" id="ARBA00023163"/>
    </source>
</evidence>
<evidence type="ECO:0000313" key="5">
    <source>
        <dbReference type="EMBL" id="GIH81370.1"/>
    </source>
</evidence>
<keyword evidence="1" id="KW-0805">Transcription regulation</keyword>
<dbReference type="Pfam" id="PF07702">
    <property type="entry name" value="UTRA"/>
    <property type="match status" value="1"/>
</dbReference>
<feature type="domain" description="HTH gntR-type" evidence="4">
    <location>
        <begin position="17"/>
        <end position="84"/>
    </location>
</feature>
<dbReference type="InterPro" id="IPR036388">
    <property type="entry name" value="WH-like_DNA-bd_sf"/>
</dbReference>
<dbReference type="CDD" id="cd07377">
    <property type="entry name" value="WHTH_GntR"/>
    <property type="match status" value="1"/>
</dbReference>
<comment type="caution">
    <text evidence="5">The sequence shown here is derived from an EMBL/GenBank/DDBJ whole genome shotgun (WGS) entry which is preliminary data.</text>
</comment>
<dbReference type="Proteomes" id="UP000616724">
    <property type="component" value="Unassembled WGS sequence"/>
</dbReference>
<dbReference type="EMBL" id="BOOH01000075">
    <property type="protein sequence ID" value="GIH81370.1"/>
    <property type="molecule type" value="Genomic_DNA"/>
</dbReference>
<dbReference type="RefSeq" id="WP_203895763.1">
    <property type="nucleotide sequence ID" value="NZ_BOOH01000075.1"/>
</dbReference>
<dbReference type="InterPro" id="IPR050679">
    <property type="entry name" value="Bact_HTH_transcr_reg"/>
</dbReference>
<dbReference type="SUPFAM" id="SSF64288">
    <property type="entry name" value="Chorismate lyase-like"/>
    <property type="match status" value="1"/>
</dbReference>
<dbReference type="InterPro" id="IPR000524">
    <property type="entry name" value="Tscrpt_reg_HTH_GntR"/>
</dbReference>
<protein>
    <submittedName>
        <fullName evidence="5">Putative GntR-family transcriptional regulator</fullName>
    </submittedName>
</protein>
<evidence type="ECO:0000256" key="1">
    <source>
        <dbReference type="ARBA" id="ARBA00023015"/>
    </source>
</evidence>
<dbReference type="Pfam" id="PF00392">
    <property type="entry name" value="GntR"/>
    <property type="match status" value="1"/>
</dbReference>
<reference evidence="5 6" key="1">
    <citation type="submission" date="2021-01" db="EMBL/GenBank/DDBJ databases">
        <title>Whole genome shotgun sequence of Planobispora longispora NBRC 13918.</title>
        <authorList>
            <person name="Komaki H."/>
            <person name="Tamura T."/>
        </authorList>
    </citation>
    <scope>NUCLEOTIDE SEQUENCE [LARGE SCALE GENOMIC DNA]</scope>
    <source>
        <strain evidence="5 6">NBRC 13918</strain>
    </source>
</reference>
<keyword evidence="3" id="KW-0804">Transcription</keyword>
<dbReference type="PANTHER" id="PTHR44846:SF17">
    <property type="entry name" value="GNTR-FAMILY TRANSCRIPTIONAL REGULATOR"/>
    <property type="match status" value="1"/>
</dbReference>
<evidence type="ECO:0000256" key="2">
    <source>
        <dbReference type="ARBA" id="ARBA00023125"/>
    </source>
</evidence>
<dbReference type="AlphaFoldDB" id="A0A8J3RVE1"/>
<name>A0A8J3RVE1_9ACTN</name>
<evidence type="ECO:0000313" key="6">
    <source>
        <dbReference type="Proteomes" id="UP000616724"/>
    </source>
</evidence>
<dbReference type="InterPro" id="IPR028978">
    <property type="entry name" value="Chorismate_lyase_/UTRA_dom_sf"/>
</dbReference>
<gene>
    <name evidence="5" type="ORF">Plo01_77990</name>
</gene>
<keyword evidence="6" id="KW-1185">Reference proteome</keyword>
<dbReference type="PANTHER" id="PTHR44846">
    <property type="entry name" value="MANNOSYL-D-GLYCERATE TRANSPORT/METABOLISM SYSTEM REPRESSOR MNGR-RELATED"/>
    <property type="match status" value="1"/>
</dbReference>
<dbReference type="GO" id="GO:0045892">
    <property type="term" value="P:negative regulation of DNA-templated transcription"/>
    <property type="evidence" value="ECO:0007669"/>
    <property type="project" value="TreeGrafter"/>
</dbReference>
<keyword evidence="2" id="KW-0238">DNA-binding</keyword>
<dbReference type="GO" id="GO:0003677">
    <property type="term" value="F:DNA binding"/>
    <property type="evidence" value="ECO:0007669"/>
    <property type="project" value="UniProtKB-KW"/>
</dbReference>
<dbReference type="InterPro" id="IPR011663">
    <property type="entry name" value="UTRA"/>
</dbReference>
<evidence type="ECO:0000259" key="4">
    <source>
        <dbReference type="PROSITE" id="PS50949"/>
    </source>
</evidence>
<dbReference type="SUPFAM" id="SSF46785">
    <property type="entry name" value="Winged helix' DNA-binding domain"/>
    <property type="match status" value="1"/>
</dbReference>
<dbReference type="PROSITE" id="PS50949">
    <property type="entry name" value="HTH_GNTR"/>
    <property type="match status" value="1"/>
</dbReference>